<evidence type="ECO:0000256" key="1">
    <source>
        <dbReference type="SAM" id="MobiDB-lite"/>
    </source>
</evidence>
<feature type="region of interest" description="Disordered" evidence="1">
    <location>
        <begin position="233"/>
        <end position="256"/>
    </location>
</feature>
<name>C7NHU3_KYTSD</name>
<protein>
    <submittedName>
        <fullName evidence="3">Uncharacterized conserved protein</fullName>
    </submittedName>
</protein>
<dbReference type="EMBL" id="CP001686">
    <property type="protein sequence ID" value="ACV06450.1"/>
    <property type="molecule type" value="Genomic_DNA"/>
</dbReference>
<dbReference type="AlphaFoldDB" id="C7NHU3"/>
<evidence type="ECO:0000259" key="2">
    <source>
        <dbReference type="SMART" id="SM00954"/>
    </source>
</evidence>
<sequence>MANDVPMTSIDLVMALAGDDVEERDPDEVARAIGARLSEFRLRYKFALDEVLTKIDILAEEAEARGTRGPIEHVKHRVKSFDSILHKMNRLGCGPDLDVVATEIRDIAGVRVTCPYIEDTFRLAEMLMGQPDLTVLETKDYISHPKPNGYRSLHLIVTVPVFLAEETLEVPVEIQIRTIAMDFWASVEHQIRYKYHDEVPDDVGETLRESAVTAWELDRQMSGLRQTVRARESGAAVAVSPPGAQRAGADPAPDVA</sequence>
<evidence type="ECO:0000313" key="4">
    <source>
        <dbReference type="Proteomes" id="UP000006666"/>
    </source>
</evidence>
<gene>
    <name evidence="3" type="ordered locus">Ksed_14230</name>
</gene>
<feature type="domain" description="RelA/SpoT" evidence="2">
    <location>
        <begin position="76"/>
        <end position="199"/>
    </location>
</feature>
<dbReference type="PANTHER" id="PTHR47837:SF2">
    <property type="entry name" value="GTP PYROPHOSPHOKINASE YWAC"/>
    <property type="match status" value="1"/>
</dbReference>
<dbReference type="InterPro" id="IPR007685">
    <property type="entry name" value="RelA_SpoT"/>
</dbReference>
<dbReference type="CDD" id="cd05399">
    <property type="entry name" value="NT_Rel-Spo_like"/>
    <property type="match status" value="1"/>
</dbReference>
<dbReference type="InterPro" id="IPR043519">
    <property type="entry name" value="NT_sf"/>
</dbReference>
<evidence type="ECO:0000313" key="3">
    <source>
        <dbReference type="EMBL" id="ACV06450.1"/>
    </source>
</evidence>
<dbReference type="SMART" id="SM00954">
    <property type="entry name" value="RelA_SpoT"/>
    <property type="match status" value="1"/>
</dbReference>
<dbReference type="GO" id="GO:0015969">
    <property type="term" value="P:guanosine tetraphosphate metabolic process"/>
    <property type="evidence" value="ECO:0007669"/>
    <property type="project" value="InterPro"/>
</dbReference>
<dbReference type="RefSeq" id="WP_015779395.1">
    <property type="nucleotide sequence ID" value="NC_013169.1"/>
</dbReference>
<dbReference type="Gene3D" id="3.30.460.10">
    <property type="entry name" value="Beta Polymerase, domain 2"/>
    <property type="match status" value="1"/>
</dbReference>
<dbReference type="HOGENOM" id="CLU_077095_1_1_11"/>
<accession>C7NHU3</accession>
<dbReference type="InterPro" id="IPR052366">
    <property type="entry name" value="GTP_Pyrophosphokinase"/>
</dbReference>
<dbReference type="KEGG" id="kse:Ksed_14230"/>
<keyword evidence="4" id="KW-1185">Reference proteome</keyword>
<organism evidence="3 4">
    <name type="scientific">Kytococcus sedentarius (strain ATCC 14392 / DSM 20547 / JCM 11482 / CCUG 33030 / NBRC 15357 / NCTC 11040 / CCM 314 / 541)</name>
    <name type="common">Micrococcus sedentarius</name>
    <dbReference type="NCBI Taxonomy" id="478801"/>
    <lineage>
        <taxon>Bacteria</taxon>
        <taxon>Bacillati</taxon>
        <taxon>Actinomycetota</taxon>
        <taxon>Actinomycetes</taxon>
        <taxon>Micrococcales</taxon>
        <taxon>Kytococcaceae</taxon>
        <taxon>Kytococcus</taxon>
    </lineage>
</organism>
<dbReference type="Proteomes" id="UP000006666">
    <property type="component" value="Chromosome"/>
</dbReference>
<dbReference type="Gene3D" id="1.10.287.860">
    <property type="entry name" value="Nucleotidyltransferase"/>
    <property type="match status" value="1"/>
</dbReference>
<dbReference type="eggNOG" id="COG2357">
    <property type="taxonomic scope" value="Bacteria"/>
</dbReference>
<dbReference type="Pfam" id="PF04607">
    <property type="entry name" value="RelA_SpoT"/>
    <property type="match status" value="1"/>
</dbReference>
<dbReference type="STRING" id="478801.Ksed_14230"/>
<reference evidence="3 4" key="1">
    <citation type="journal article" date="2009" name="Stand. Genomic Sci.">
        <title>Complete genome sequence of Kytococcus sedentarius type strain (541).</title>
        <authorList>
            <person name="Sims D."/>
            <person name="Brettin T."/>
            <person name="Detter J.C."/>
            <person name="Han C."/>
            <person name="Lapidus A."/>
            <person name="Copeland A."/>
            <person name="Glavina Del Rio T."/>
            <person name="Nolan M."/>
            <person name="Chen F."/>
            <person name="Lucas S."/>
            <person name="Tice H."/>
            <person name="Cheng J.F."/>
            <person name="Bruce D."/>
            <person name="Goodwin L."/>
            <person name="Pitluck S."/>
            <person name="Ovchinnikova G."/>
            <person name="Pati A."/>
            <person name="Ivanova N."/>
            <person name="Mavrommatis K."/>
            <person name="Chen A."/>
            <person name="Palaniappan K."/>
            <person name="D'haeseleer P."/>
            <person name="Chain P."/>
            <person name="Bristow J."/>
            <person name="Eisen J.A."/>
            <person name="Markowitz V."/>
            <person name="Hugenholtz P."/>
            <person name="Schneider S."/>
            <person name="Goker M."/>
            <person name="Pukall R."/>
            <person name="Kyrpides N.C."/>
            <person name="Klenk H.P."/>
        </authorList>
    </citation>
    <scope>NUCLEOTIDE SEQUENCE [LARGE SCALE GENOMIC DNA]</scope>
    <source>
        <strain evidence="4">ATCC 14392 / DSM 20547 / JCM 11482 / CCUG 33030 / NBRC 15357 / NCTC 11040 / CCM 314 / 541</strain>
    </source>
</reference>
<dbReference type="PANTHER" id="PTHR47837">
    <property type="entry name" value="GTP PYROPHOSPHOKINASE YJBM"/>
    <property type="match status" value="1"/>
</dbReference>
<proteinExistence type="predicted"/>
<dbReference type="SUPFAM" id="SSF81301">
    <property type="entry name" value="Nucleotidyltransferase"/>
    <property type="match status" value="1"/>
</dbReference>